<evidence type="ECO:0000259" key="4">
    <source>
        <dbReference type="Pfam" id="PF17148"/>
    </source>
</evidence>
<dbReference type="Proteomes" id="UP000306196">
    <property type="component" value="Unassembled WGS sequence"/>
</dbReference>
<dbReference type="PANTHER" id="PTHR38478">
    <property type="entry name" value="PEPTIDASE M1A AND M12B"/>
    <property type="match status" value="1"/>
</dbReference>
<dbReference type="EMBL" id="VAUV01000003">
    <property type="protein sequence ID" value="TLD71869.1"/>
    <property type="molecule type" value="Genomic_DNA"/>
</dbReference>
<accession>A0A5R8KJS8</accession>
<dbReference type="InterPro" id="IPR033413">
    <property type="entry name" value="DUF5117"/>
</dbReference>
<comment type="caution">
    <text evidence="5">The sequence shown here is derived from an EMBL/GenBank/DDBJ whole genome shotgun (WGS) entry which is preliminary data.</text>
</comment>
<dbReference type="PANTHER" id="PTHR38478:SF1">
    <property type="entry name" value="ZINC DEPENDENT METALLOPROTEASE DOMAIN LIPOPROTEIN"/>
    <property type="match status" value="1"/>
</dbReference>
<dbReference type="CDD" id="cd04276">
    <property type="entry name" value="ZnMc_MMP_like_2"/>
    <property type="match status" value="1"/>
</dbReference>
<dbReference type="GO" id="GO:0008237">
    <property type="term" value="F:metallopeptidase activity"/>
    <property type="evidence" value="ECO:0007669"/>
    <property type="project" value="InterPro"/>
</dbReference>
<dbReference type="OrthoDB" id="9776599at2"/>
<feature type="region of interest" description="Disordered" evidence="1">
    <location>
        <begin position="29"/>
        <end position="50"/>
    </location>
</feature>
<dbReference type="RefSeq" id="WP_138084873.1">
    <property type="nucleotide sequence ID" value="NZ_VAUV01000003.1"/>
</dbReference>
<dbReference type="Pfam" id="PF17148">
    <property type="entry name" value="DUF5117"/>
    <property type="match status" value="1"/>
</dbReference>
<feature type="domain" description="DUF5117" evidence="4">
    <location>
        <begin position="143"/>
        <end position="311"/>
    </location>
</feature>
<protein>
    <submittedName>
        <fullName evidence="5">DUF5117 domain-containing protein</fullName>
    </submittedName>
</protein>
<dbReference type="AlphaFoldDB" id="A0A5R8KJS8"/>
<evidence type="ECO:0000313" key="6">
    <source>
        <dbReference type="Proteomes" id="UP000306196"/>
    </source>
</evidence>
<feature type="chain" id="PRO_5024419994" evidence="2">
    <location>
        <begin position="23"/>
        <end position="872"/>
    </location>
</feature>
<dbReference type="InterPro" id="IPR034032">
    <property type="entry name" value="Zn_MMP-like_bac"/>
</dbReference>
<keyword evidence="2" id="KW-0732">Signal</keyword>
<dbReference type="InterPro" id="IPR032534">
    <property type="entry name" value="EcxA_zinc-bd"/>
</dbReference>
<feature type="domain" description="EcxA zinc-binding" evidence="3">
    <location>
        <begin position="474"/>
        <end position="796"/>
    </location>
</feature>
<evidence type="ECO:0000313" key="5">
    <source>
        <dbReference type="EMBL" id="TLD71869.1"/>
    </source>
</evidence>
<sequence length="872" mass="97867">MIRAALFLPVFVLMSVSGLVLGEDDKAPVADESAGQKKVEEKKVEDEEKDDKKKKKTVAEVIKDCEEFPGLMRVWRDREKGTVYLYVTKEQLGREFIYFSHEEDGVVAAGSFRGRFGDQSIIKISRHFGKVEFTRQNTAFYFDPSHPLARAAEANTSHALLAVEPIVAEDDKGVLIEGGNLFLKETLLQVKPSVKEGKDSLLGKLSDSKTKITSIKNYPQNTAIKVEYVYDTPLPPASKDGDDERVDGEFADRRAISVTVQHSLIEMPKNDYEPRFDDARIGYFATKITDQTSTEATPWRDVIHRWDLRKKDPAAALSEPREPIVWWMENTTPMEFRDTIRSAALQWNKSFEKIGLKDVIVIKQQPDDADWDAGDIRYNVLRWTSSPNPPFGGYGPSFVNPRTGQILGADIMLEFVFVKNRLFARKLWSEAGLPKSSGDHGHDASGVCCEAGLHVHQGVMFGQQMLRLRAADEVEMDKMMKEALTMLVLHEIGHTLGLNHNFKASHLHGLKEVNDRALTERTGLTGSVMDYMPMNLGPDKERQGQYYITNPGPYDDWAIDFGYSQALPNREDEVKRLAALAGRSHEPQLMFGNDADDMRDPGKAIDPRAMIGDMSSDPIGYAVQRIGLVREANGKLMERFSSDEPSWQELTNAYLSLTTDQGYALTTISRYVGGMYVERAIPGQVKEKGSLPLRPVEGKTQVAAMQALAKFAFAPDAWPMSGELLSHLQQQRRGFEFFKESENPKPHERVLKIQQRLLEHLMHSNTQNRMVESGLLGNEYPVELMMADLTKAVMSGEAEGAAISTIRQNLQLDYVDRLIGILKGTKHMQAVRSVALAQLRGIREQAGKVAGPNEAHFAHVLFKIDQALEVKR</sequence>
<proteinExistence type="predicted"/>
<evidence type="ECO:0000259" key="3">
    <source>
        <dbReference type="Pfam" id="PF16313"/>
    </source>
</evidence>
<evidence type="ECO:0000256" key="1">
    <source>
        <dbReference type="SAM" id="MobiDB-lite"/>
    </source>
</evidence>
<keyword evidence="6" id="KW-1185">Reference proteome</keyword>
<dbReference type="InterPro" id="IPR024079">
    <property type="entry name" value="MetalloPept_cat_dom_sf"/>
</dbReference>
<dbReference type="SUPFAM" id="SSF55486">
    <property type="entry name" value="Metalloproteases ('zincins'), catalytic domain"/>
    <property type="match status" value="1"/>
</dbReference>
<gene>
    <name evidence="5" type="ORF">FEM03_03850</name>
</gene>
<dbReference type="Gene3D" id="3.40.390.10">
    <property type="entry name" value="Collagenase (Catalytic Domain)"/>
    <property type="match status" value="1"/>
</dbReference>
<evidence type="ECO:0000256" key="2">
    <source>
        <dbReference type="SAM" id="SignalP"/>
    </source>
</evidence>
<dbReference type="Pfam" id="PF16313">
    <property type="entry name" value="DUF4953"/>
    <property type="match status" value="1"/>
</dbReference>
<name>A0A5R8KJS8_9BACT</name>
<feature type="signal peptide" evidence="2">
    <location>
        <begin position="1"/>
        <end position="22"/>
    </location>
</feature>
<reference evidence="5 6" key="1">
    <citation type="submission" date="2019-05" db="EMBL/GenBank/DDBJ databases">
        <title>Verrucobacter flavum gen. nov., sp. nov. a new member of the family Verrucomicrobiaceae.</title>
        <authorList>
            <person name="Szuroczki S."/>
            <person name="Abbaszade G."/>
            <person name="Szabo A."/>
            <person name="Felfoldi T."/>
            <person name="Schumann P."/>
            <person name="Boka K."/>
            <person name="Keki Z."/>
            <person name="Toumi M."/>
            <person name="Toth E."/>
        </authorList>
    </citation>
    <scope>NUCLEOTIDE SEQUENCE [LARGE SCALE GENOMIC DNA]</scope>
    <source>
        <strain evidence="5 6">MG-N-17</strain>
    </source>
</reference>
<feature type="compositionally biased region" description="Basic and acidic residues" evidence="1">
    <location>
        <begin position="29"/>
        <end position="46"/>
    </location>
</feature>
<organism evidence="5 6">
    <name type="scientific">Phragmitibacter flavus</name>
    <dbReference type="NCBI Taxonomy" id="2576071"/>
    <lineage>
        <taxon>Bacteria</taxon>
        <taxon>Pseudomonadati</taxon>
        <taxon>Verrucomicrobiota</taxon>
        <taxon>Verrucomicrobiia</taxon>
        <taxon>Verrucomicrobiales</taxon>
        <taxon>Verrucomicrobiaceae</taxon>
        <taxon>Phragmitibacter</taxon>
    </lineage>
</organism>